<protein>
    <submittedName>
        <fullName evidence="2">10487_t:CDS:1</fullName>
    </submittedName>
</protein>
<sequence length="42" mass="4848">AALHRSSQTKNTRSNDNEIEKEGFMKSPVKKQQYNKKKDIAV</sequence>
<proteinExistence type="predicted"/>
<evidence type="ECO:0000313" key="2">
    <source>
        <dbReference type="EMBL" id="CAG8690473.1"/>
    </source>
</evidence>
<dbReference type="Proteomes" id="UP000789570">
    <property type="component" value="Unassembled WGS sequence"/>
</dbReference>
<reference evidence="2" key="1">
    <citation type="submission" date="2021-06" db="EMBL/GenBank/DDBJ databases">
        <authorList>
            <person name="Kallberg Y."/>
            <person name="Tangrot J."/>
            <person name="Rosling A."/>
        </authorList>
    </citation>
    <scope>NUCLEOTIDE SEQUENCE</scope>
    <source>
        <strain evidence="2">UK204</strain>
    </source>
</reference>
<evidence type="ECO:0000256" key="1">
    <source>
        <dbReference type="SAM" id="MobiDB-lite"/>
    </source>
</evidence>
<name>A0A9N9ET78_9GLOM</name>
<feature type="region of interest" description="Disordered" evidence="1">
    <location>
        <begin position="1"/>
        <end position="42"/>
    </location>
</feature>
<feature type="non-terminal residue" evidence="2">
    <location>
        <position position="1"/>
    </location>
</feature>
<comment type="caution">
    <text evidence="2">The sequence shown here is derived from an EMBL/GenBank/DDBJ whole genome shotgun (WGS) entry which is preliminary data.</text>
</comment>
<organism evidence="2 3">
    <name type="scientific">Funneliformis caledonium</name>
    <dbReference type="NCBI Taxonomy" id="1117310"/>
    <lineage>
        <taxon>Eukaryota</taxon>
        <taxon>Fungi</taxon>
        <taxon>Fungi incertae sedis</taxon>
        <taxon>Mucoromycota</taxon>
        <taxon>Glomeromycotina</taxon>
        <taxon>Glomeromycetes</taxon>
        <taxon>Glomerales</taxon>
        <taxon>Glomeraceae</taxon>
        <taxon>Funneliformis</taxon>
    </lineage>
</organism>
<feature type="compositionally biased region" description="Basic and acidic residues" evidence="1">
    <location>
        <begin position="13"/>
        <end position="24"/>
    </location>
</feature>
<dbReference type="AlphaFoldDB" id="A0A9N9ET78"/>
<evidence type="ECO:0000313" key="3">
    <source>
        <dbReference type="Proteomes" id="UP000789570"/>
    </source>
</evidence>
<feature type="compositionally biased region" description="Polar residues" evidence="1">
    <location>
        <begin position="1"/>
        <end position="12"/>
    </location>
</feature>
<keyword evidence="3" id="KW-1185">Reference proteome</keyword>
<dbReference type="EMBL" id="CAJVPQ010006889">
    <property type="protein sequence ID" value="CAG8690473.1"/>
    <property type="molecule type" value="Genomic_DNA"/>
</dbReference>
<accession>A0A9N9ET78</accession>
<gene>
    <name evidence="2" type="ORF">FCALED_LOCUS12933</name>
</gene>